<keyword evidence="8" id="KW-0479">Metal-binding</keyword>
<keyword evidence="12" id="KW-0805">Transcription regulation</keyword>
<keyword evidence="15" id="KW-0539">Nucleus</keyword>
<feature type="domain" description="Rieske" evidence="18">
    <location>
        <begin position="53"/>
        <end position="139"/>
    </location>
</feature>
<dbReference type="CDD" id="cd00067">
    <property type="entry name" value="GAL4"/>
    <property type="match status" value="1"/>
</dbReference>
<dbReference type="InterPro" id="IPR007219">
    <property type="entry name" value="XnlR_reg_dom"/>
</dbReference>
<name>A0A0U1LKA1_TALIS</name>
<dbReference type="InterPro" id="IPR015879">
    <property type="entry name" value="Ring_hydroxy_dOase_asu_C_dom"/>
</dbReference>
<evidence type="ECO:0000256" key="2">
    <source>
        <dbReference type="ARBA" id="ARBA00002149"/>
    </source>
</evidence>
<dbReference type="GO" id="GO:0000981">
    <property type="term" value="F:DNA-binding transcription factor activity, RNA polymerase II-specific"/>
    <property type="evidence" value="ECO:0007669"/>
    <property type="project" value="InterPro"/>
</dbReference>
<evidence type="ECO:0000256" key="13">
    <source>
        <dbReference type="ARBA" id="ARBA00023125"/>
    </source>
</evidence>
<evidence type="ECO:0000256" key="5">
    <source>
        <dbReference type="ARBA" id="ARBA00012763"/>
    </source>
</evidence>
<dbReference type="OMA" id="WRKKTRC"/>
<comment type="function">
    <text evidence="2">Catalyzes the first step of the osmoprotectant glycine betaine synthesis.</text>
</comment>
<proteinExistence type="inferred from homology"/>
<comment type="pathway">
    <text evidence="3">Amine and polyamine biosynthesis; betaine biosynthesis via choline pathway; betaine aldehyde from choline (monooxygenase route): step 1/1.</text>
</comment>
<dbReference type="STRING" id="28573.A0A0U1LKA1"/>
<dbReference type="GO" id="GO:0008270">
    <property type="term" value="F:zinc ion binding"/>
    <property type="evidence" value="ECO:0007669"/>
    <property type="project" value="InterPro"/>
</dbReference>
<organism evidence="19 20">
    <name type="scientific">Talaromyces islandicus</name>
    <name type="common">Penicillium islandicum</name>
    <dbReference type="NCBI Taxonomy" id="28573"/>
    <lineage>
        <taxon>Eukaryota</taxon>
        <taxon>Fungi</taxon>
        <taxon>Dikarya</taxon>
        <taxon>Ascomycota</taxon>
        <taxon>Pezizomycotina</taxon>
        <taxon>Eurotiomycetes</taxon>
        <taxon>Eurotiomycetidae</taxon>
        <taxon>Eurotiales</taxon>
        <taxon>Trichocomaceae</taxon>
        <taxon>Talaromyces</taxon>
        <taxon>Talaromyces sect. Islandici</taxon>
    </lineage>
</organism>
<keyword evidence="10" id="KW-0408">Iron</keyword>
<feature type="compositionally biased region" description="Low complexity" evidence="17">
    <location>
        <begin position="1072"/>
        <end position="1082"/>
    </location>
</feature>
<gene>
    <name evidence="19" type="ORF">PISL3812_00805</name>
</gene>
<dbReference type="EMBL" id="CVMT01000001">
    <property type="protein sequence ID" value="CRG83454.1"/>
    <property type="molecule type" value="Genomic_DNA"/>
</dbReference>
<evidence type="ECO:0000256" key="1">
    <source>
        <dbReference type="ARBA" id="ARBA00001962"/>
    </source>
</evidence>
<dbReference type="EC" id="1.14.15.7" evidence="5"/>
<dbReference type="CDD" id="cd12148">
    <property type="entry name" value="fungal_TF_MHR"/>
    <property type="match status" value="1"/>
</dbReference>
<dbReference type="InterPro" id="IPR036864">
    <property type="entry name" value="Zn2-C6_fun-type_DNA-bd_sf"/>
</dbReference>
<dbReference type="GO" id="GO:0006351">
    <property type="term" value="P:DNA-templated transcription"/>
    <property type="evidence" value="ECO:0007669"/>
    <property type="project" value="InterPro"/>
</dbReference>
<dbReference type="GO" id="GO:0019133">
    <property type="term" value="F:choline monooxygenase activity"/>
    <property type="evidence" value="ECO:0007669"/>
    <property type="project" value="UniProtKB-EC"/>
</dbReference>
<evidence type="ECO:0000256" key="11">
    <source>
        <dbReference type="ARBA" id="ARBA00023014"/>
    </source>
</evidence>
<evidence type="ECO:0000256" key="12">
    <source>
        <dbReference type="ARBA" id="ARBA00023015"/>
    </source>
</evidence>
<dbReference type="Proteomes" id="UP000054383">
    <property type="component" value="Unassembled WGS sequence"/>
</dbReference>
<evidence type="ECO:0000256" key="17">
    <source>
        <dbReference type="SAM" id="MobiDB-lite"/>
    </source>
</evidence>
<dbReference type="InterPro" id="IPR036922">
    <property type="entry name" value="Rieske_2Fe-2S_sf"/>
</dbReference>
<evidence type="ECO:0000256" key="8">
    <source>
        <dbReference type="ARBA" id="ARBA00022723"/>
    </source>
</evidence>
<dbReference type="OrthoDB" id="426882at2759"/>
<keyword evidence="11" id="KW-0411">Iron-sulfur</keyword>
<evidence type="ECO:0000256" key="10">
    <source>
        <dbReference type="ARBA" id="ARBA00023004"/>
    </source>
</evidence>
<dbReference type="Pfam" id="PF00355">
    <property type="entry name" value="Rieske"/>
    <property type="match status" value="1"/>
</dbReference>
<dbReference type="Pfam" id="PF00172">
    <property type="entry name" value="Zn_clus"/>
    <property type="match status" value="1"/>
</dbReference>
<dbReference type="Gene3D" id="4.10.240.10">
    <property type="entry name" value="Zn(2)-C6 fungal-type DNA-binding domain"/>
    <property type="match status" value="1"/>
</dbReference>
<dbReference type="SUPFAM" id="SSF50022">
    <property type="entry name" value="ISP domain"/>
    <property type="match status" value="1"/>
</dbReference>
<comment type="cofactor">
    <cofactor evidence="1">
        <name>Fe cation</name>
        <dbReference type="ChEBI" id="CHEBI:24875"/>
    </cofactor>
</comment>
<evidence type="ECO:0000256" key="15">
    <source>
        <dbReference type="ARBA" id="ARBA00023242"/>
    </source>
</evidence>
<dbReference type="GO" id="GO:0005506">
    <property type="term" value="F:iron ion binding"/>
    <property type="evidence" value="ECO:0007669"/>
    <property type="project" value="InterPro"/>
</dbReference>
<keyword evidence="14" id="KW-0804">Transcription</keyword>
<feature type="region of interest" description="Disordered" evidence="17">
    <location>
        <begin position="1072"/>
        <end position="1093"/>
    </location>
</feature>
<comment type="catalytic activity">
    <reaction evidence="16">
        <text>choline + 2 reduced [2Fe-2S]-[ferredoxin] + O2 + 2 H(+) = betaine aldehyde hydrate + 2 oxidized [2Fe-2S]-[ferredoxin] + H2O</text>
        <dbReference type="Rhea" id="RHEA:17769"/>
        <dbReference type="Rhea" id="RHEA-COMP:10000"/>
        <dbReference type="Rhea" id="RHEA-COMP:10001"/>
        <dbReference type="ChEBI" id="CHEBI:15354"/>
        <dbReference type="ChEBI" id="CHEBI:15377"/>
        <dbReference type="ChEBI" id="CHEBI:15378"/>
        <dbReference type="ChEBI" id="CHEBI:15379"/>
        <dbReference type="ChEBI" id="CHEBI:15870"/>
        <dbReference type="ChEBI" id="CHEBI:33737"/>
        <dbReference type="ChEBI" id="CHEBI:33738"/>
        <dbReference type="EC" id="1.14.15.7"/>
    </reaction>
</comment>
<feature type="region of interest" description="Disordered" evidence="17">
    <location>
        <begin position="587"/>
        <end position="622"/>
    </location>
</feature>
<keyword evidence="20" id="KW-1185">Reference proteome</keyword>
<evidence type="ECO:0000256" key="9">
    <source>
        <dbReference type="ARBA" id="ARBA00023002"/>
    </source>
</evidence>
<evidence type="ECO:0000256" key="3">
    <source>
        <dbReference type="ARBA" id="ARBA00004866"/>
    </source>
</evidence>
<evidence type="ECO:0000256" key="7">
    <source>
        <dbReference type="ARBA" id="ARBA00022714"/>
    </source>
</evidence>
<evidence type="ECO:0000313" key="19">
    <source>
        <dbReference type="EMBL" id="CRG83454.1"/>
    </source>
</evidence>
<keyword evidence="9" id="KW-0560">Oxidoreductase</keyword>
<dbReference type="Gene3D" id="2.102.10.10">
    <property type="entry name" value="Rieske [2Fe-2S] iron-sulphur domain"/>
    <property type="match status" value="1"/>
</dbReference>
<reference evidence="19 20" key="1">
    <citation type="submission" date="2015-04" db="EMBL/GenBank/DDBJ databases">
        <authorList>
            <person name="Syromyatnikov M.Y."/>
            <person name="Popov V.N."/>
        </authorList>
    </citation>
    <scope>NUCLEOTIDE SEQUENCE [LARGE SCALE GENOMIC DNA]</scope>
    <source>
        <strain evidence="19">WF-38-12</strain>
    </source>
</reference>
<evidence type="ECO:0000313" key="20">
    <source>
        <dbReference type="Proteomes" id="UP000054383"/>
    </source>
</evidence>
<dbReference type="GO" id="GO:0019285">
    <property type="term" value="P:glycine betaine biosynthetic process from choline"/>
    <property type="evidence" value="ECO:0007669"/>
    <property type="project" value="UniProtKB-UniPathway"/>
</dbReference>
<dbReference type="GO" id="GO:0051537">
    <property type="term" value="F:2 iron, 2 sulfur cluster binding"/>
    <property type="evidence" value="ECO:0007669"/>
    <property type="project" value="UniProtKB-KW"/>
</dbReference>
<keyword evidence="19" id="KW-0503">Monooxygenase</keyword>
<keyword evidence="13" id="KW-0238">DNA-binding</keyword>
<accession>A0A0U1LKA1</accession>
<dbReference type="PROSITE" id="PS51296">
    <property type="entry name" value="RIESKE"/>
    <property type="match status" value="1"/>
</dbReference>
<dbReference type="CDD" id="cd03469">
    <property type="entry name" value="Rieske_RO_Alpha_N"/>
    <property type="match status" value="1"/>
</dbReference>
<dbReference type="PRINTS" id="PR00090">
    <property type="entry name" value="RNGDIOXGNASE"/>
</dbReference>
<evidence type="ECO:0000256" key="16">
    <source>
        <dbReference type="ARBA" id="ARBA00049097"/>
    </source>
</evidence>
<dbReference type="InterPro" id="IPR001663">
    <property type="entry name" value="Rng_hydr_dOase-A"/>
</dbReference>
<dbReference type="PANTHER" id="PTHR43756:SF5">
    <property type="entry name" value="CHOLINE MONOOXYGENASE, CHLOROPLASTIC"/>
    <property type="match status" value="1"/>
</dbReference>
<dbReference type="AlphaFoldDB" id="A0A0U1LKA1"/>
<protein>
    <recommendedName>
        <fullName evidence="6">Choline monooxygenase, chloroplastic</fullName>
        <ecNumber evidence="5">1.14.15.7</ecNumber>
    </recommendedName>
</protein>
<dbReference type="InterPro" id="IPR017941">
    <property type="entry name" value="Rieske_2Fe-2S"/>
</dbReference>
<dbReference type="GO" id="GO:0003677">
    <property type="term" value="F:DNA binding"/>
    <property type="evidence" value="ECO:0007669"/>
    <property type="project" value="UniProtKB-KW"/>
</dbReference>
<dbReference type="Gene3D" id="3.90.380.10">
    <property type="entry name" value="Naphthalene 1,2-dioxygenase Alpha Subunit, Chain A, domain 1"/>
    <property type="match status" value="2"/>
</dbReference>
<evidence type="ECO:0000259" key="18">
    <source>
        <dbReference type="PROSITE" id="PS51296"/>
    </source>
</evidence>
<comment type="similarity">
    <text evidence="4">Belongs to the choline monooxygenase family.</text>
</comment>
<keyword evidence="7" id="KW-0001">2Fe-2S</keyword>
<dbReference type="PANTHER" id="PTHR43756">
    <property type="entry name" value="CHOLINE MONOOXYGENASE, CHLOROPLASTIC"/>
    <property type="match status" value="1"/>
</dbReference>
<evidence type="ECO:0000256" key="14">
    <source>
        <dbReference type="ARBA" id="ARBA00023163"/>
    </source>
</evidence>
<dbReference type="UniPathway" id="UPA00529">
    <property type="reaction ID" value="UER00430"/>
</dbReference>
<dbReference type="Pfam" id="PF04082">
    <property type="entry name" value="Fungal_trans"/>
    <property type="match status" value="1"/>
</dbReference>
<dbReference type="InterPro" id="IPR001138">
    <property type="entry name" value="Zn2Cys6_DnaBD"/>
</dbReference>
<dbReference type="Pfam" id="PF00848">
    <property type="entry name" value="Ring_hydroxyl_A"/>
    <property type="match status" value="1"/>
</dbReference>
<sequence>MASSLWNLLGVRDTSKATSTNENSPVRALPASWYTSQEMFELERRGIFCKRWLFTTHKARLPNPGDWVKYDVAGFQFIVVKDREGKINAFHNVCRHRGFPVVTGDQGSSKIFACKYHGWSYGLNGKLAKAPSYQGLEGFDKSKNGLFPIHVHVDTNGFVWVNLDAGERPEIAWEDDFKGIDLQPRFQNYNFDDYVFDHTWEQEGDYNWKILADNYNECYHCPTTHPDIPAVADLSTYSVSTKDGSIIHDAHSTEEQIASGLRVASTYYFPNASMNVSPNFFFMQRFVPTSPTSATMKYEVYRNKNATDEDFEYVNSMYKRIMSEDKYLCDLTQKNLNRGVFINGLLHPEKEKGPLYFQKMIRDVVTEHYRREQKAKREIWPARQTLPELSLVSEKDIEFCSGLSCQTGNDYKVNESRYLLASHLTRPPDLQARTQLVTTSRPDSRVGDLATFDTRLSPQPHQAVLAAVCVDDAARELSSEVALQSRLSQLQVCFFTIYPYRAVKRDLTFISLRRKKIRCPGEKPACSCCLRLNQHCSYAAAPPRAVLGEQSRDKLADLEEKVNLILSGNIPIQSTRQEQILEEIKTSLSKSGHPSASGDRRYSVNDNNHPARFGLEDSSRGTSSLSLSVSKAIDIYFKYWHRQPLWCFNLDELEDQDDLPDELVWSIQALAAPFTQDSDHWQYYANNARRLIMFRVANGTVELSTMEGLCLLSYGFFINGEDNLGRFHLSLAIQLCRSAMLDVESTYTNNDPFTERKKRLFWSLQSLEQTYGRQTGLLSIPTETWRPWFSAYPKSNRPRPPPLPRDNIGCSTPEDIGIWSMTIYFGWIWSRVRTYVYECSCNRLKEPWFHDSMYAMILSDLMEIENRTPLCHRYESVKFYERKAEELRLHRAYWVPWLKAQFLYHAIHTVLNHPFLYIVASQHNQNLAIPNSFWRRSSELVLLHATWIVRLIDMVQDKQVRMVDPSICHMVAIAATVQLYYCCSADPRLKYKSNVDLAKCRKFLKNFAPLSRACEYLDRTLDKLMSVASGSESMDYEDWMPAKIHLNIPLMWEILQFSCNDNQSPQETLTSNLLHSSLTPSTAAPTIDREDEMDEDSLTLEIIATTSPEVNVNTADGGQAVPMPFYRPQPVPAAPPGSSATSSTGTKNAMQEKMVAPENLMFTSNTPWLWADPGQFEDMENMSHLDFQALTGTAGGSAWWDLGNL</sequence>
<evidence type="ECO:0000256" key="6">
    <source>
        <dbReference type="ARBA" id="ARBA00014931"/>
    </source>
</evidence>
<evidence type="ECO:0000256" key="4">
    <source>
        <dbReference type="ARBA" id="ARBA00010848"/>
    </source>
</evidence>
<dbReference type="SUPFAM" id="SSF55961">
    <property type="entry name" value="Bet v1-like"/>
    <property type="match status" value="1"/>
</dbReference>
<dbReference type="CDD" id="cd00680">
    <property type="entry name" value="RHO_alpha_C"/>
    <property type="match status" value="1"/>
</dbReference>